<protein>
    <submittedName>
        <fullName evidence="1">Uncharacterized protein</fullName>
    </submittedName>
</protein>
<dbReference type="KEGG" id="esa:ESA_03023"/>
<dbReference type="RefSeq" id="WP_012125603.1">
    <property type="nucleotide sequence ID" value="NC_009778.1"/>
</dbReference>
<sequence length="289" mass="32047">MNNPIITGGHSLAIPSLKNNNVATLQAYKVIPFAENGSDAACVARIIEIHTLNKLREEGETLFSLTGLTVPDTEAVAEEINALVARCVKICRREEDEFSFRQREAAEALAVMNQASGKSNTVSEARTRRGCSMAREDAGRRYQAALTYQTRQQSRLELARSLPGLLSAEAQYIGKGIDTRLLNTFPRTLRIPSGLAELFTDTVMQSAVTGFTDGLNALTAATRAIIRLCSYPTDRYLLNNGGKIRTEAYRKYYRAENTLLRAIISDQDYADYMAAYSKADELKNKLFSR</sequence>
<keyword evidence="2" id="KW-1185">Reference proteome</keyword>
<reference evidence="1 2" key="1">
    <citation type="journal article" date="2010" name="PLoS ONE">
        <title>Genome sequence of Cronobacter sakazakii BAA-894 and comparative genomic hybridization analysis with other Cronobacter species.</title>
        <authorList>
            <person name="Kucerova E."/>
            <person name="Clifton S.W."/>
            <person name="Xia X.Q."/>
            <person name="Long F."/>
            <person name="Porwollik S."/>
            <person name="Fulton L."/>
            <person name="Fronick C."/>
            <person name="Minx P."/>
            <person name="Kyung K."/>
            <person name="Warren W."/>
            <person name="Fulton R."/>
            <person name="Feng D."/>
            <person name="Wollam A."/>
            <person name="Shah N."/>
            <person name="Bhonagiri V."/>
            <person name="Nash W.E."/>
            <person name="Hallsworth-Pepin K."/>
            <person name="Wilson R.K."/>
            <person name="McClelland M."/>
            <person name="Forsythe S.J."/>
        </authorList>
    </citation>
    <scope>NUCLEOTIDE SEQUENCE [LARGE SCALE GENOMIC DNA]</scope>
    <source>
        <strain evidence="1 2">ATCC BAA-894</strain>
    </source>
</reference>
<dbReference type="HOGENOM" id="CLU_958776_0_0_6"/>
<dbReference type="PATRIC" id="fig|290339.8.peg.2701"/>
<evidence type="ECO:0000313" key="1">
    <source>
        <dbReference type="EMBL" id="ABU78252.1"/>
    </source>
</evidence>
<name>A7MN36_CROS8</name>
<dbReference type="EMBL" id="CP000783">
    <property type="protein sequence ID" value="ABU78252.1"/>
    <property type="molecule type" value="Genomic_DNA"/>
</dbReference>
<accession>A7MN36</accession>
<evidence type="ECO:0000313" key="2">
    <source>
        <dbReference type="Proteomes" id="UP000000260"/>
    </source>
</evidence>
<proteinExistence type="predicted"/>
<gene>
    <name evidence="1" type="ordered locus">ESA_03023</name>
</gene>
<organism evidence="1 2">
    <name type="scientific">Cronobacter sakazakii (strain ATCC BAA-894)</name>
    <name type="common">Enterobacter sakazakii</name>
    <dbReference type="NCBI Taxonomy" id="290339"/>
    <lineage>
        <taxon>Bacteria</taxon>
        <taxon>Pseudomonadati</taxon>
        <taxon>Pseudomonadota</taxon>
        <taxon>Gammaproteobacteria</taxon>
        <taxon>Enterobacterales</taxon>
        <taxon>Enterobacteriaceae</taxon>
        <taxon>Cronobacter</taxon>
    </lineage>
</organism>
<dbReference type="AlphaFoldDB" id="A7MN36"/>
<dbReference type="Proteomes" id="UP000000260">
    <property type="component" value="Chromosome"/>
</dbReference>